<dbReference type="Gene3D" id="3.30.70.250">
    <property type="entry name" value="Malonyl-CoA ACP transacylase, ACP-binding"/>
    <property type="match status" value="1"/>
</dbReference>
<dbReference type="Gene3D" id="3.40.366.10">
    <property type="entry name" value="Malonyl-Coenzyme A Acyl Carrier Protein, domain 2"/>
    <property type="match status" value="1"/>
</dbReference>
<dbReference type="Pfam" id="PF00698">
    <property type="entry name" value="Acyl_transf_1"/>
    <property type="match status" value="1"/>
</dbReference>
<dbReference type="GO" id="GO:0005829">
    <property type="term" value="C:cytosol"/>
    <property type="evidence" value="ECO:0007669"/>
    <property type="project" value="TreeGrafter"/>
</dbReference>
<name>A0A2V2YZP1_9BACL</name>
<evidence type="ECO:0000256" key="1">
    <source>
        <dbReference type="ARBA" id="ARBA00013258"/>
    </source>
</evidence>
<evidence type="ECO:0000259" key="5">
    <source>
        <dbReference type="SMART" id="SM00827"/>
    </source>
</evidence>
<dbReference type="InterPro" id="IPR014043">
    <property type="entry name" value="Acyl_transferase_dom"/>
</dbReference>
<dbReference type="AlphaFoldDB" id="A0A2V2YZP1"/>
<evidence type="ECO:0000256" key="2">
    <source>
        <dbReference type="ARBA" id="ARBA00022679"/>
    </source>
</evidence>
<dbReference type="InterPro" id="IPR016036">
    <property type="entry name" value="Malonyl_transacylase_ACP-bd"/>
</dbReference>
<keyword evidence="2 6" id="KW-0808">Transferase</keyword>
<evidence type="ECO:0000256" key="3">
    <source>
        <dbReference type="ARBA" id="ARBA00023315"/>
    </source>
</evidence>
<comment type="caution">
    <text evidence="6">The sequence shown here is derived from an EMBL/GenBank/DDBJ whole genome shotgun (WGS) entry which is preliminary data.</text>
</comment>
<sequence>MEKLAFIFTGQGAQFSGMGKQWYDGFAVARQTYEEASELSGVNLAKLCFEGSLSELSKPELIQIALVTTSIAGYRAYREEIGIAPHFVAGHSLGEYSALVCAGALSFGDAIKLVQLRGSLTKQIMDSDIGGMTIVDGLPAEVVEEEIRNLPPDAGFVTINCYNSPNQVAIAGHQHSVEALEERIVERDGQISPLLMSAPFHTPLMETAAARLKEFLQTLTLHTFRHPVISNVTARPYGESANIVELLSQQSMRPVRWQETMAYLKRFGVTHAVEFGPKNVLTNLVAANTPGIEALCYAIREDRKQLSELFHDKHHLRKHIPTVLTKCLAVAVSTPNVNWDSKQFEEGVEVPYKRLQAMHQDLEDAQIQPTLEQMEQALTLLKQIMDTKHLPEQEKVDCFHHILEETGTQYLLKDTVNKLNLMLV</sequence>
<dbReference type="EC" id="2.3.1.39" evidence="1"/>
<dbReference type="OrthoDB" id="9805460at2"/>
<protein>
    <recommendedName>
        <fullName evidence="1">[acyl-carrier-protein] S-malonyltransferase</fullName>
        <ecNumber evidence="1">2.3.1.39</ecNumber>
    </recommendedName>
</protein>
<dbReference type="Proteomes" id="UP000246635">
    <property type="component" value="Unassembled WGS sequence"/>
</dbReference>
<organism evidence="6 7">
    <name type="scientific">Paenibacillus cellulosilyticus</name>
    <dbReference type="NCBI Taxonomy" id="375489"/>
    <lineage>
        <taxon>Bacteria</taxon>
        <taxon>Bacillati</taxon>
        <taxon>Bacillota</taxon>
        <taxon>Bacilli</taxon>
        <taxon>Bacillales</taxon>
        <taxon>Paenibacillaceae</taxon>
        <taxon>Paenibacillus</taxon>
    </lineage>
</organism>
<dbReference type="GO" id="GO:0004314">
    <property type="term" value="F:[acyl-carrier-protein] S-malonyltransferase activity"/>
    <property type="evidence" value="ECO:0007669"/>
    <property type="project" value="UniProtKB-EC"/>
</dbReference>
<proteinExistence type="predicted"/>
<evidence type="ECO:0000313" key="6">
    <source>
        <dbReference type="EMBL" id="PWW07322.1"/>
    </source>
</evidence>
<keyword evidence="3" id="KW-0012">Acyltransferase</keyword>
<dbReference type="SUPFAM" id="SSF55048">
    <property type="entry name" value="Probable ACP-binding domain of malonyl-CoA ACP transacylase"/>
    <property type="match status" value="1"/>
</dbReference>
<dbReference type="RefSeq" id="WP_110042575.1">
    <property type="nucleotide sequence ID" value="NZ_CP054612.1"/>
</dbReference>
<dbReference type="SMART" id="SM00827">
    <property type="entry name" value="PKS_AT"/>
    <property type="match status" value="1"/>
</dbReference>
<dbReference type="PANTHER" id="PTHR42681">
    <property type="entry name" value="MALONYL-COA-ACYL CARRIER PROTEIN TRANSACYLASE, MITOCHONDRIAL"/>
    <property type="match status" value="1"/>
</dbReference>
<dbReference type="PANTHER" id="PTHR42681:SF1">
    <property type="entry name" value="MALONYL-COA-ACYL CARRIER PROTEIN TRANSACYLASE, MITOCHONDRIAL"/>
    <property type="match status" value="1"/>
</dbReference>
<gene>
    <name evidence="6" type="ORF">DFQ01_102214</name>
</gene>
<dbReference type="InterPro" id="IPR050858">
    <property type="entry name" value="Mal-CoA-ACP_Trans/PKS_FabD"/>
</dbReference>
<evidence type="ECO:0000256" key="4">
    <source>
        <dbReference type="ARBA" id="ARBA00048462"/>
    </source>
</evidence>
<reference evidence="6 7" key="1">
    <citation type="submission" date="2018-05" db="EMBL/GenBank/DDBJ databases">
        <title>Genomic Encyclopedia of Type Strains, Phase III (KMG-III): the genomes of soil and plant-associated and newly described type strains.</title>
        <authorList>
            <person name="Whitman W."/>
        </authorList>
    </citation>
    <scope>NUCLEOTIDE SEQUENCE [LARGE SCALE GENOMIC DNA]</scope>
    <source>
        <strain evidence="6 7">CECT 5696</strain>
    </source>
</reference>
<keyword evidence="7" id="KW-1185">Reference proteome</keyword>
<accession>A0A2V2YZP1</accession>
<dbReference type="GO" id="GO:0006633">
    <property type="term" value="P:fatty acid biosynthetic process"/>
    <property type="evidence" value="ECO:0007669"/>
    <property type="project" value="TreeGrafter"/>
</dbReference>
<feature type="domain" description="Malonyl-CoA:ACP transacylase (MAT)" evidence="5">
    <location>
        <begin position="7"/>
        <end position="305"/>
    </location>
</feature>
<dbReference type="InterPro" id="IPR016035">
    <property type="entry name" value="Acyl_Trfase/lysoPLipase"/>
</dbReference>
<comment type="catalytic activity">
    <reaction evidence="4">
        <text>holo-[ACP] + malonyl-CoA = malonyl-[ACP] + CoA</text>
        <dbReference type="Rhea" id="RHEA:41792"/>
        <dbReference type="Rhea" id="RHEA-COMP:9623"/>
        <dbReference type="Rhea" id="RHEA-COMP:9685"/>
        <dbReference type="ChEBI" id="CHEBI:57287"/>
        <dbReference type="ChEBI" id="CHEBI:57384"/>
        <dbReference type="ChEBI" id="CHEBI:64479"/>
        <dbReference type="ChEBI" id="CHEBI:78449"/>
        <dbReference type="EC" id="2.3.1.39"/>
    </reaction>
</comment>
<evidence type="ECO:0000313" key="7">
    <source>
        <dbReference type="Proteomes" id="UP000246635"/>
    </source>
</evidence>
<dbReference type="SUPFAM" id="SSF52151">
    <property type="entry name" value="FabD/lysophospholipase-like"/>
    <property type="match status" value="1"/>
</dbReference>
<dbReference type="EMBL" id="QGTQ01000002">
    <property type="protein sequence ID" value="PWW07322.1"/>
    <property type="molecule type" value="Genomic_DNA"/>
</dbReference>
<dbReference type="InterPro" id="IPR001227">
    <property type="entry name" value="Ac_transferase_dom_sf"/>
</dbReference>